<keyword evidence="1" id="KW-1133">Transmembrane helix</keyword>
<keyword evidence="1" id="KW-0472">Membrane</keyword>
<feature type="transmembrane region" description="Helical" evidence="1">
    <location>
        <begin position="479"/>
        <end position="497"/>
    </location>
</feature>
<protein>
    <submittedName>
        <fullName evidence="2">Uncharacterized protein</fullName>
    </submittedName>
</protein>
<proteinExistence type="predicted"/>
<feature type="transmembrane region" description="Helical" evidence="1">
    <location>
        <begin position="46"/>
        <end position="67"/>
    </location>
</feature>
<evidence type="ECO:0000313" key="2">
    <source>
        <dbReference type="EMBL" id="PCI81407.1"/>
    </source>
</evidence>
<feature type="transmembrane region" description="Helical" evidence="1">
    <location>
        <begin position="540"/>
        <end position="563"/>
    </location>
</feature>
<feature type="transmembrane region" description="Helical" evidence="1">
    <location>
        <begin position="102"/>
        <end position="123"/>
    </location>
</feature>
<evidence type="ECO:0000313" key="3">
    <source>
        <dbReference type="Proteomes" id="UP000218767"/>
    </source>
</evidence>
<feature type="transmembrane region" description="Helical" evidence="1">
    <location>
        <begin position="129"/>
        <end position="148"/>
    </location>
</feature>
<feature type="transmembrane region" description="Helical" evidence="1">
    <location>
        <begin position="305"/>
        <end position="326"/>
    </location>
</feature>
<feature type="transmembrane region" description="Helical" evidence="1">
    <location>
        <begin position="438"/>
        <end position="459"/>
    </location>
</feature>
<feature type="transmembrane region" description="Helical" evidence="1">
    <location>
        <begin position="195"/>
        <end position="213"/>
    </location>
</feature>
<feature type="transmembrane region" description="Helical" evidence="1">
    <location>
        <begin position="509"/>
        <end position="528"/>
    </location>
</feature>
<feature type="transmembrane region" description="Helical" evidence="1">
    <location>
        <begin position="155"/>
        <end position="175"/>
    </location>
</feature>
<name>A0A2A4XH58_9GAMM</name>
<feature type="transmembrane region" description="Helical" evidence="1">
    <location>
        <begin position="271"/>
        <end position="293"/>
    </location>
</feature>
<organism evidence="2 3">
    <name type="scientific">SAR86 cluster bacterium</name>
    <dbReference type="NCBI Taxonomy" id="2030880"/>
    <lineage>
        <taxon>Bacteria</taxon>
        <taxon>Pseudomonadati</taxon>
        <taxon>Pseudomonadota</taxon>
        <taxon>Gammaproteobacteria</taxon>
        <taxon>SAR86 cluster</taxon>
    </lineage>
</organism>
<sequence length="571" mass="63237">MRNPSQALAWSAFSLSWPALLTQIAGVVSVIFLIDLALDSGEDTLGLFKAADFVLLVGLVFIYSVTIHKSHSVARTRSSLGFPYRTEFSLPVSTQTLLLTPLLFFCVLTQIAVFVPGIIVNLFYFNTEISVISISFMIFQFTILTLMLSWWTENGIASVAGWLLVLTLYLNGLLMPEFGRVEDTWVFIAANPSDYFVALFFTAALLLVTYFGVKQQRSGETLIEFGKSVFNTTEQGAIRESLPLPITDCPTHSSIAAEFWKERQLHGGYSALFAGLIGTAITIAILAIINFTLPEEANPNIENAWFFPLAIYGSMCVGLTIYMYGVRYKNGAMNVSLHDRTTPLSTAWLALIRTGVSLCSSLLAGMVMVIAIWILGPFLISNFEIMQNHFLESVSIFSGLSILGMLFRVCILLVVFLTALLLLATFFTWSMLYSRPTAIVVAIVPAYIFLWAIVLMVIYGDGDAAAHSHAVSRVFANHLWILVLLIPVSLVIMMRHLLHNCVLTQTQMITLSGIGVVFVGLNFAWLFGANNYDLLARDIWIVQLSYLVMQGLLPLLAAVLALWTSNRIRHG</sequence>
<reference evidence="3" key="1">
    <citation type="submission" date="2017-08" db="EMBL/GenBank/DDBJ databases">
        <title>A dynamic microbial community with high functional redundancy inhabits the cold, oxic subseafloor aquifer.</title>
        <authorList>
            <person name="Tully B.J."/>
            <person name="Wheat C.G."/>
            <person name="Glazer B.T."/>
            <person name="Huber J.A."/>
        </authorList>
    </citation>
    <scope>NUCLEOTIDE SEQUENCE [LARGE SCALE GENOMIC DNA]</scope>
</reference>
<dbReference type="AlphaFoldDB" id="A0A2A4XH58"/>
<feature type="transmembrane region" description="Helical" evidence="1">
    <location>
        <begin position="347"/>
        <end position="376"/>
    </location>
</feature>
<evidence type="ECO:0000256" key="1">
    <source>
        <dbReference type="SAM" id="Phobius"/>
    </source>
</evidence>
<comment type="caution">
    <text evidence="2">The sequence shown here is derived from an EMBL/GenBank/DDBJ whole genome shotgun (WGS) entry which is preliminary data.</text>
</comment>
<feature type="transmembrane region" description="Helical" evidence="1">
    <location>
        <begin position="396"/>
        <end position="426"/>
    </location>
</feature>
<gene>
    <name evidence="2" type="ORF">COB20_01810</name>
</gene>
<dbReference type="EMBL" id="NVUL01000005">
    <property type="protein sequence ID" value="PCI81407.1"/>
    <property type="molecule type" value="Genomic_DNA"/>
</dbReference>
<accession>A0A2A4XH58</accession>
<dbReference type="Proteomes" id="UP000218767">
    <property type="component" value="Unassembled WGS sequence"/>
</dbReference>
<keyword evidence="1" id="KW-0812">Transmembrane</keyword>
<feature type="transmembrane region" description="Helical" evidence="1">
    <location>
        <begin position="7"/>
        <end position="34"/>
    </location>
</feature>